<accession>A0A0A8XX12</accession>
<feature type="transmembrane region" description="Helical" evidence="1">
    <location>
        <begin position="12"/>
        <end position="37"/>
    </location>
</feature>
<reference evidence="2" key="2">
    <citation type="journal article" date="2015" name="Data Brief">
        <title>Shoot transcriptome of the giant reed, Arundo donax.</title>
        <authorList>
            <person name="Barrero R.A."/>
            <person name="Guerrero F.D."/>
            <person name="Moolhuijzen P."/>
            <person name="Goolsby J.A."/>
            <person name="Tidwell J."/>
            <person name="Bellgard S.E."/>
            <person name="Bellgard M.I."/>
        </authorList>
    </citation>
    <scope>NUCLEOTIDE SEQUENCE</scope>
    <source>
        <tissue evidence="2">Shoot tissue taken approximately 20 cm above the soil surface</tissue>
    </source>
</reference>
<organism evidence="2">
    <name type="scientific">Arundo donax</name>
    <name type="common">Giant reed</name>
    <name type="synonym">Donax arundinaceus</name>
    <dbReference type="NCBI Taxonomy" id="35708"/>
    <lineage>
        <taxon>Eukaryota</taxon>
        <taxon>Viridiplantae</taxon>
        <taxon>Streptophyta</taxon>
        <taxon>Embryophyta</taxon>
        <taxon>Tracheophyta</taxon>
        <taxon>Spermatophyta</taxon>
        <taxon>Magnoliopsida</taxon>
        <taxon>Liliopsida</taxon>
        <taxon>Poales</taxon>
        <taxon>Poaceae</taxon>
        <taxon>PACMAD clade</taxon>
        <taxon>Arundinoideae</taxon>
        <taxon>Arundineae</taxon>
        <taxon>Arundo</taxon>
    </lineage>
</organism>
<reference evidence="2" key="1">
    <citation type="submission" date="2014-09" db="EMBL/GenBank/DDBJ databases">
        <authorList>
            <person name="Magalhaes I.L.F."/>
            <person name="Oliveira U."/>
            <person name="Santos F.R."/>
            <person name="Vidigal T.H.D.A."/>
            <person name="Brescovit A.D."/>
            <person name="Santos A.J."/>
        </authorList>
    </citation>
    <scope>NUCLEOTIDE SEQUENCE</scope>
    <source>
        <tissue evidence="2">Shoot tissue taken approximately 20 cm above the soil surface</tissue>
    </source>
</reference>
<protein>
    <submittedName>
        <fullName evidence="2">Uncharacterized protein</fullName>
    </submittedName>
</protein>
<evidence type="ECO:0000256" key="1">
    <source>
        <dbReference type="SAM" id="Phobius"/>
    </source>
</evidence>
<dbReference type="PROSITE" id="PS51257">
    <property type="entry name" value="PROKAR_LIPOPROTEIN"/>
    <property type="match status" value="1"/>
</dbReference>
<keyword evidence="1" id="KW-1133">Transmembrane helix</keyword>
<evidence type="ECO:0000313" key="2">
    <source>
        <dbReference type="EMBL" id="JAD17298.1"/>
    </source>
</evidence>
<keyword evidence="1" id="KW-0812">Transmembrane</keyword>
<sequence length="38" mass="4332">MDPTLRIFRDISQLVCLFLPSYVFLSLVSACFCLVMCS</sequence>
<dbReference type="EMBL" id="GBRH01280597">
    <property type="protein sequence ID" value="JAD17298.1"/>
    <property type="molecule type" value="Transcribed_RNA"/>
</dbReference>
<proteinExistence type="predicted"/>
<name>A0A0A8XX12_ARUDO</name>
<keyword evidence="1" id="KW-0472">Membrane</keyword>
<dbReference type="AlphaFoldDB" id="A0A0A8XX12"/>